<dbReference type="PANTHER" id="PTHR43685">
    <property type="entry name" value="GLYCOSYLTRANSFERASE"/>
    <property type="match status" value="1"/>
</dbReference>
<dbReference type="EMBL" id="MKIN01000015">
    <property type="protein sequence ID" value="OLP52304.1"/>
    <property type="molecule type" value="Genomic_DNA"/>
</dbReference>
<reference evidence="2 5" key="2">
    <citation type="submission" date="2020-08" db="EMBL/GenBank/DDBJ databases">
        <title>Genomic Encyclopedia of Type Strains, Phase IV (KMG-IV): sequencing the most valuable type-strain genomes for metagenomic binning, comparative biology and taxonomic classification.</title>
        <authorList>
            <person name="Goeker M."/>
        </authorList>
    </citation>
    <scope>NUCLEOTIDE SEQUENCE [LARGE SCALE GENOMIC DNA]</scope>
    <source>
        <strain evidence="2 5">DSM 100021</strain>
    </source>
</reference>
<dbReference type="InterPro" id="IPR029044">
    <property type="entry name" value="Nucleotide-diphossugar_trans"/>
</dbReference>
<keyword evidence="3" id="KW-0808">Transferase</keyword>
<evidence type="ECO:0000313" key="2">
    <source>
        <dbReference type="EMBL" id="MBB4010592.1"/>
    </source>
</evidence>
<evidence type="ECO:0000259" key="1">
    <source>
        <dbReference type="Pfam" id="PF00535"/>
    </source>
</evidence>
<dbReference type="EC" id="2.4.-.-" evidence="2"/>
<dbReference type="PANTHER" id="PTHR43685:SF2">
    <property type="entry name" value="GLYCOSYLTRANSFERASE 2-LIKE DOMAIN-CONTAINING PROTEIN"/>
    <property type="match status" value="1"/>
</dbReference>
<dbReference type="Pfam" id="PF00535">
    <property type="entry name" value="Glycos_transf_2"/>
    <property type="match status" value="1"/>
</dbReference>
<accession>A0A1Q9ABR7</accession>
<dbReference type="GO" id="GO:0016757">
    <property type="term" value="F:glycosyltransferase activity"/>
    <property type="evidence" value="ECO:0007669"/>
    <property type="project" value="UniProtKB-KW"/>
</dbReference>
<gene>
    <name evidence="3" type="ORF">BJF91_24260</name>
    <name evidence="2" type="ORF">GGQ71_004894</name>
</gene>
<dbReference type="SUPFAM" id="SSF53448">
    <property type="entry name" value="Nucleotide-diphospho-sugar transferases"/>
    <property type="match status" value="1"/>
</dbReference>
<dbReference type="Proteomes" id="UP000544107">
    <property type="component" value="Unassembled WGS sequence"/>
</dbReference>
<dbReference type="InterPro" id="IPR001173">
    <property type="entry name" value="Glyco_trans_2-like"/>
</dbReference>
<evidence type="ECO:0000313" key="5">
    <source>
        <dbReference type="Proteomes" id="UP000544107"/>
    </source>
</evidence>
<dbReference type="InterPro" id="IPR050834">
    <property type="entry name" value="Glycosyltransf_2"/>
</dbReference>
<evidence type="ECO:0000313" key="4">
    <source>
        <dbReference type="Proteomes" id="UP000185598"/>
    </source>
</evidence>
<name>A0A1Q9ABR7_9HYPH</name>
<dbReference type="OrthoDB" id="9806521at2"/>
<dbReference type="EMBL" id="JACIED010000010">
    <property type="protein sequence ID" value="MBB4010592.1"/>
    <property type="molecule type" value="Genomic_DNA"/>
</dbReference>
<sequence length="338" mass="37384">MTTNSSVCVIIAAKNAGATIARAVRSALAEAETFEVVVVDDGSTDGTGAEAFSADDGSGRLNIIRFDENRGPAAARNRAIDASTAPLLAILDADDFFLPGRFTQMMAEDQWDFIADNIVFVKEECVARVSTDVKHFHRHARLLALEDFIAGNISRRGAQRGEIGFLKPVMRREFLDRHRLRYNEKLRLGEDYDLYARALAARARYKIIHSCGYGAVVRHDSLSGKHRTEDLKRLYEADRALLASGLLTQEQKTLLRQHEKHIRDRYELRHFLDLKNSRGPMAALAYAATHPAAIPAIVGGIAADKKEAFVGSAPRPPSPQTAGHLRYLLPVIADADQR</sequence>
<organism evidence="3 4">
    <name type="scientific">Allorhizobium taibaishanense</name>
    <dbReference type="NCBI Taxonomy" id="887144"/>
    <lineage>
        <taxon>Bacteria</taxon>
        <taxon>Pseudomonadati</taxon>
        <taxon>Pseudomonadota</taxon>
        <taxon>Alphaproteobacteria</taxon>
        <taxon>Hyphomicrobiales</taxon>
        <taxon>Rhizobiaceae</taxon>
        <taxon>Rhizobium/Agrobacterium group</taxon>
        <taxon>Allorhizobium</taxon>
    </lineage>
</organism>
<dbReference type="STRING" id="887144.BJF91_24260"/>
<dbReference type="RefSeq" id="WP_075612617.1">
    <property type="nucleotide sequence ID" value="NZ_JACIED010000010.1"/>
</dbReference>
<comment type="caution">
    <text evidence="3">The sequence shown here is derived from an EMBL/GenBank/DDBJ whole genome shotgun (WGS) entry which is preliminary data.</text>
</comment>
<dbReference type="Gene3D" id="3.90.550.10">
    <property type="entry name" value="Spore Coat Polysaccharide Biosynthesis Protein SpsA, Chain A"/>
    <property type="match status" value="1"/>
</dbReference>
<dbReference type="AlphaFoldDB" id="A0A1Q9ABR7"/>
<dbReference type="CDD" id="cd00761">
    <property type="entry name" value="Glyco_tranf_GTA_type"/>
    <property type="match status" value="1"/>
</dbReference>
<dbReference type="Proteomes" id="UP000185598">
    <property type="component" value="Unassembled WGS sequence"/>
</dbReference>
<protein>
    <submittedName>
        <fullName evidence="3">Glycosyl transferase family A</fullName>
    </submittedName>
    <submittedName>
        <fullName evidence="2">Succinoglycan biosynthesis protein ExoU</fullName>
        <ecNumber evidence="2">2.4.-.-</ecNumber>
    </submittedName>
</protein>
<proteinExistence type="predicted"/>
<feature type="domain" description="Glycosyltransferase 2-like" evidence="1">
    <location>
        <begin position="8"/>
        <end position="124"/>
    </location>
</feature>
<evidence type="ECO:0000313" key="3">
    <source>
        <dbReference type="EMBL" id="OLP52304.1"/>
    </source>
</evidence>
<reference evidence="3 4" key="1">
    <citation type="submission" date="2016-09" db="EMBL/GenBank/DDBJ databases">
        <title>Rhizobium oryziradicis sp. nov., isolated from the root of rice.</title>
        <authorList>
            <person name="Zhao J."/>
            <person name="Zhang X."/>
        </authorList>
    </citation>
    <scope>NUCLEOTIDE SEQUENCE [LARGE SCALE GENOMIC DNA]</scope>
    <source>
        <strain evidence="3 4">14971</strain>
    </source>
</reference>
<keyword evidence="4" id="KW-1185">Reference proteome</keyword>
<keyword evidence="2" id="KW-0328">Glycosyltransferase</keyword>